<keyword evidence="2" id="KW-1185">Reference proteome</keyword>
<dbReference type="EMBL" id="JAABNR010000011">
    <property type="protein sequence ID" value="NBZ88512.1"/>
    <property type="molecule type" value="Genomic_DNA"/>
</dbReference>
<gene>
    <name evidence="1" type="ORF">GV832_13040</name>
</gene>
<proteinExistence type="predicted"/>
<evidence type="ECO:0000313" key="1">
    <source>
        <dbReference type="EMBL" id="NBZ88512.1"/>
    </source>
</evidence>
<reference evidence="1" key="1">
    <citation type="submission" date="2020-01" db="EMBL/GenBank/DDBJ databases">
        <authorList>
            <person name="Chen W.-M."/>
        </authorList>
    </citation>
    <scope>NUCLEOTIDE SEQUENCE</scope>
    <source>
        <strain evidence="1">CYK-10</strain>
    </source>
</reference>
<organism evidence="1 2">
    <name type="scientific">Stagnihabitans tardus</name>
    <dbReference type="NCBI Taxonomy" id="2699202"/>
    <lineage>
        <taxon>Bacteria</taxon>
        <taxon>Pseudomonadati</taxon>
        <taxon>Pseudomonadota</taxon>
        <taxon>Alphaproteobacteria</taxon>
        <taxon>Rhodobacterales</taxon>
        <taxon>Paracoccaceae</taxon>
        <taxon>Stagnihabitans</taxon>
    </lineage>
</organism>
<sequence length="146" mass="16546">MPEPDMADLSDRLTRALITGNFDLYAQVIALPMQFTPRGEKPYVLHTEAELREDFEVYVGIIRTHGVTDIYRKLLTLRQTPTGVEARCLTHILVRANLLTQPFETRIRAIPTEGGWKIAEIESSEGHIHWSMGQAEIADGSFKPKE</sequence>
<comment type="caution">
    <text evidence="1">The sequence shown here is derived from an EMBL/GenBank/DDBJ whole genome shotgun (WGS) entry which is preliminary data.</text>
</comment>
<accession>A0AAE4Y9F7</accession>
<evidence type="ECO:0000313" key="2">
    <source>
        <dbReference type="Proteomes" id="UP001193501"/>
    </source>
</evidence>
<name>A0AAE4Y9F7_9RHOB</name>
<dbReference type="Proteomes" id="UP001193501">
    <property type="component" value="Unassembled WGS sequence"/>
</dbReference>
<dbReference type="AlphaFoldDB" id="A0AAE4Y9F7"/>
<dbReference type="RefSeq" id="WP_168775325.1">
    <property type="nucleotide sequence ID" value="NZ_JAABNR010000011.1"/>
</dbReference>
<protein>
    <submittedName>
        <fullName evidence="1">Uncharacterized protein</fullName>
    </submittedName>
</protein>